<dbReference type="EMBL" id="CP136862">
    <property type="protein sequence ID" value="WOJ88126.1"/>
    <property type="molecule type" value="Genomic_DNA"/>
</dbReference>
<reference evidence="4 5" key="1">
    <citation type="submission" date="2023-10" db="EMBL/GenBank/DDBJ databases">
        <title>Novel methanotroph of the genus Methylocapsa from a subarctic wetland.</title>
        <authorList>
            <person name="Belova S.E."/>
            <person name="Oshkin I.Y."/>
            <person name="Miroshnikov K."/>
            <person name="Dedysh S.N."/>
        </authorList>
    </citation>
    <scope>NUCLEOTIDE SEQUENCE [LARGE SCALE GENOMIC DNA]</scope>
    <source>
        <strain evidence="4 5">RX1</strain>
    </source>
</reference>
<dbReference type="Gene3D" id="2.40.420.20">
    <property type="match status" value="1"/>
</dbReference>
<dbReference type="Gene3D" id="2.40.30.170">
    <property type="match status" value="1"/>
</dbReference>
<organism evidence="4 5">
    <name type="scientific">Methylocapsa polymorpha</name>
    <dbReference type="NCBI Taxonomy" id="3080828"/>
    <lineage>
        <taxon>Bacteria</taxon>
        <taxon>Pseudomonadati</taxon>
        <taxon>Pseudomonadota</taxon>
        <taxon>Alphaproteobacteria</taxon>
        <taxon>Hyphomicrobiales</taxon>
        <taxon>Beijerinckiaceae</taxon>
        <taxon>Methylocapsa</taxon>
    </lineage>
</organism>
<evidence type="ECO:0000313" key="4">
    <source>
        <dbReference type="EMBL" id="WOJ88126.1"/>
    </source>
</evidence>
<gene>
    <name evidence="4" type="ORF">RZS28_09680</name>
</gene>
<dbReference type="Gene3D" id="2.40.50.100">
    <property type="match status" value="1"/>
</dbReference>
<evidence type="ECO:0000256" key="1">
    <source>
        <dbReference type="ARBA" id="ARBA00009477"/>
    </source>
</evidence>
<dbReference type="Gene3D" id="1.10.287.470">
    <property type="entry name" value="Helix hairpin bin"/>
    <property type="match status" value="1"/>
</dbReference>
<keyword evidence="3" id="KW-0472">Membrane</keyword>
<sequence length="418" mass="44895">MTSRVPGTMRTTADPLPGGAPSGRPVAMPMEPAPRPRRRWWLIATAAAVALGGATKSYMAYGRAEPAPFYRVSPQSRLEVSGPGLLDATNRVVISAQIEGRLASLKVVRGDVVLPGDALATIEADEIAQQLASSRADATAAEQHVAEARSEKSRAESVYDKAAVDVLRRRALAARGITSQTDLSTAEAALQQGKADLDRSATSIDRAMAQAQSATALQQMLAARLAKAKLASPVAGIVVSREPSVGDLVRPGQKIFEIVDPLSIVISARFDESVMGHVEIGQAAKVRFVSEPSTLREGRVVELRRIVDQETREFEADIALTSLPKNWALGQRATVQVEVRHDPNALLVPTSFLARRDGRGGLWFYKDGRVRWGVVQMGYSLGGFVEIASGVSANDVIVHPEGRYEYERVTLAAESVSQ</sequence>
<evidence type="ECO:0000313" key="5">
    <source>
        <dbReference type="Proteomes" id="UP001626536"/>
    </source>
</evidence>
<dbReference type="PANTHER" id="PTHR30469:SF15">
    <property type="entry name" value="HLYD FAMILY OF SECRETION PROTEINS"/>
    <property type="match status" value="1"/>
</dbReference>
<feature type="compositionally biased region" description="Polar residues" evidence="2">
    <location>
        <begin position="1"/>
        <end position="11"/>
    </location>
</feature>
<feature type="transmembrane region" description="Helical" evidence="3">
    <location>
        <begin position="40"/>
        <end position="61"/>
    </location>
</feature>
<dbReference type="NCBIfam" id="TIGR01730">
    <property type="entry name" value="RND_mfp"/>
    <property type="match status" value="1"/>
</dbReference>
<dbReference type="PANTHER" id="PTHR30469">
    <property type="entry name" value="MULTIDRUG RESISTANCE PROTEIN MDTA"/>
    <property type="match status" value="1"/>
</dbReference>
<feature type="region of interest" description="Disordered" evidence="2">
    <location>
        <begin position="1"/>
        <end position="32"/>
    </location>
</feature>
<proteinExistence type="inferred from homology"/>
<evidence type="ECO:0000256" key="3">
    <source>
        <dbReference type="SAM" id="Phobius"/>
    </source>
</evidence>
<dbReference type="Proteomes" id="UP001626536">
    <property type="component" value="Chromosome"/>
</dbReference>
<dbReference type="RefSeq" id="WP_407337564.1">
    <property type="nucleotide sequence ID" value="NZ_CP136862.1"/>
</dbReference>
<protein>
    <submittedName>
        <fullName evidence="4">Efflux RND transporter periplasmic adaptor subunit</fullName>
    </submittedName>
</protein>
<keyword evidence="3" id="KW-1133">Transmembrane helix</keyword>
<name>A0ABZ0HQB6_9HYPH</name>
<keyword evidence="3" id="KW-0812">Transmembrane</keyword>
<dbReference type="InterPro" id="IPR006143">
    <property type="entry name" value="RND_pump_MFP"/>
</dbReference>
<evidence type="ECO:0000256" key="2">
    <source>
        <dbReference type="SAM" id="MobiDB-lite"/>
    </source>
</evidence>
<keyword evidence="5" id="KW-1185">Reference proteome</keyword>
<dbReference type="SUPFAM" id="SSF111369">
    <property type="entry name" value="HlyD-like secretion proteins"/>
    <property type="match status" value="1"/>
</dbReference>
<accession>A0ABZ0HQB6</accession>
<comment type="similarity">
    <text evidence="1">Belongs to the membrane fusion protein (MFP) (TC 8.A.1) family.</text>
</comment>